<gene>
    <name evidence="4" type="ORF">FHU36_008267</name>
</gene>
<dbReference type="NCBIfam" id="NF006681">
    <property type="entry name" value="PRK09229.1-2"/>
    <property type="match status" value="1"/>
</dbReference>
<organism evidence="4 5">
    <name type="scientific">Nonomuraea muscovyensis</name>
    <dbReference type="NCBI Taxonomy" id="1124761"/>
    <lineage>
        <taxon>Bacteria</taxon>
        <taxon>Bacillati</taxon>
        <taxon>Actinomycetota</taxon>
        <taxon>Actinomycetes</taxon>
        <taxon>Streptosporangiales</taxon>
        <taxon>Streptosporangiaceae</taxon>
        <taxon>Nonomuraea</taxon>
    </lineage>
</organism>
<dbReference type="PANTHER" id="PTHR43794">
    <property type="entry name" value="AMINOHYDROLASE SSNA-RELATED"/>
    <property type="match status" value="1"/>
</dbReference>
<feature type="region of interest" description="Disordered" evidence="2">
    <location>
        <begin position="33"/>
        <end position="93"/>
    </location>
</feature>
<name>A0A7X0CAZ5_9ACTN</name>
<dbReference type="InterPro" id="IPR032466">
    <property type="entry name" value="Metal_Hydrolase"/>
</dbReference>
<accession>A0A7X0CAZ5</accession>
<sequence>MPVTRYYADHAWLGGGRTVAGVIIEVTGDRISALHPTTSPPHPAPDLTPRPTSQPVSRPASHPTPQPAPELSGLPAARRGTTGPPPGTVHLRGVTLPGLANAHSHAFHRALRGRTQRERGTFWTWREQMYGVAARLTPDGYHALARAVYAEMALAGVTCVGEFHYVHHDTGGRPYASPNAMGEALVAAAADAGLRITLLDTCYLRGGIGAALEGPQLRFGDRDAEAWAERAAGLRGGGHARIGAAVHSVRAVPADQLATVAGWARERGAPLHFHLSEQVAENEACLAEYGRTPAALLAEHGALGPLSSAVHATHLTSRDIALLGGSRTTVCLCPTTERDLADGIGPARSLADAGAPLSLGSDSNAIVDLLEEARGVELDERLATRHRGHWLAADLLRAATSDGHASLGWPETGRLEVGAPADFVTVGLDSVRMAGAPVDALLESVVFGATAADVREVVVAGRPIVSAGHHLLVENVPAALSAAITSLTTSGPPASGAGRSGGTASIPTGDAHE</sequence>
<feature type="compositionally biased region" description="Pro residues" evidence="2">
    <location>
        <begin position="38"/>
        <end position="48"/>
    </location>
</feature>
<dbReference type="InterPro" id="IPR050287">
    <property type="entry name" value="MTA/SAH_deaminase"/>
</dbReference>
<evidence type="ECO:0000313" key="4">
    <source>
        <dbReference type="EMBL" id="MBB6351684.1"/>
    </source>
</evidence>
<dbReference type="Proteomes" id="UP000583800">
    <property type="component" value="Unassembled WGS sequence"/>
</dbReference>
<proteinExistence type="predicted"/>
<evidence type="ECO:0000256" key="1">
    <source>
        <dbReference type="ARBA" id="ARBA00022801"/>
    </source>
</evidence>
<dbReference type="Gene3D" id="2.30.40.10">
    <property type="entry name" value="Urease, subunit C, domain 1"/>
    <property type="match status" value="1"/>
</dbReference>
<dbReference type="InterPro" id="IPR006680">
    <property type="entry name" value="Amidohydro-rel"/>
</dbReference>
<dbReference type="Pfam" id="PF01979">
    <property type="entry name" value="Amidohydro_1"/>
    <property type="match status" value="1"/>
</dbReference>
<dbReference type="NCBIfam" id="TIGR02022">
    <property type="entry name" value="hutF"/>
    <property type="match status" value="1"/>
</dbReference>
<dbReference type="SUPFAM" id="SSF51338">
    <property type="entry name" value="Composite domain of metallo-dependent hydrolases"/>
    <property type="match status" value="1"/>
</dbReference>
<dbReference type="PANTHER" id="PTHR43794:SF11">
    <property type="entry name" value="AMIDOHYDROLASE-RELATED DOMAIN-CONTAINING PROTEIN"/>
    <property type="match status" value="1"/>
</dbReference>
<protein>
    <submittedName>
        <fullName evidence="4">Formiminoglutamate deiminase</fullName>
    </submittedName>
</protein>
<feature type="domain" description="Amidohydrolase-related" evidence="3">
    <location>
        <begin position="96"/>
        <end position="462"/>
    </location>
</feature>
<keyword evidence="5" id="KW-1185">Reference proteome</keyword>
<evidence type="ECO:0000313" key="5">
    <source>
        <dbReference type="Proteomes" id="UP000583800"/>
    </source>
</evidence>
<keyword evidence="1" id="KW-0378">Hydrolase</keyword>
<dbReference type="InterPro" id="IPR010252">
    <property type="entry name" value="HutF"/>
</dbReference>
<feature type="region of interest" description="Disordered" evidence="2">
    <location>
        <begin position="489"/>
        <end position="513"/>
    </location>
</feature>
<dbReference type="InterPro" id="IPR011059">
    <property type="entry name" value="Metal-dep_hydrolase_composite"/>
</dbReference>
<dbReference type="Gene3D" id="3.20.20.140">
    <property type="entry name" value="Metal-dependent hydrolases"/>
    <property type="match status" value="1"/>
</dbReference>
<dbReference type="EMBL" id="JACHJB010000004">
    <property type="protein sequence ID" value="MBB6351684.1"/>
    <property type="molecule type" value="Genomic_DNA"/>
</dbReference>
<feature type="compositionally biased region" description="Low complexity" evidence="2">
    <location>
        <begin position="489"/>
        <end position="505"/>
    </location>
</feature>
<dbReference type="SUPFAM" id="SSF51556">
    <property type="entry name" value="Metallo-dependent hydrolases"/>
    <property type="match status" value="1"/>
</dbReference>
<comment type="caution">
    <text evidence="4">The sequence shown here is derived from an EMBL/GenBank/DDBJ whole genome shotgun (WGS) entry which is preliminary data.</text>
</comment>
<reference evidence="4 5" key="1">
    <citation type="submission" date="2020-08" db="EMBL/GenBank/DDBJ databases">
        <title>Sequencing the genomes of 1000 actinobacteria strains.</title>
        <authorList>
            <person name="Klenk H.-P."/>
        </authorList>
    </citation>
    <scope>NUCLEOTIDE SEQUENCE [LARGE SCALE GENOMIC DNA]</scope>
    <source>
        <strain evidence="4 5">DSM 45913</strain>
    </source>
</reference>
<dbReference type="GO" id="GO:0016810">
    <property type="term" value="F:hydrolase activity, acting on carbon-nitrogen (but not peptide) bonds"/>
    <property type="evidence" value="ECO:0007669"/>
    <property type="project" value="InterPro"/>
</dbReference>
<evidence type="ECO:0000256" key="2">
    <source>
        <dbReference type="SAM" id="MobiDB-lite"/>
    </source>
</evidence>
<dbReference type="RefSeq" id="WP_185089399.1">
    <property type="nucleotide sequence ID" value="NZ_JACHJB010000004.1"/>
</dbReference>
<dbReference type="AlphaFoldDB" id="A0A7X0CAZ5"/>
<evidence type="ECO:0000259" key="3">
    <source>
        <dbReference type="Pfam" id="PF01979"/>
    </source>
</evidence>